<evidence type="ECO:0000313" key="3">
    <source>
        <dbReference type="Proteomes" id="UP000565441"/>
    </source>
</evidence>
<sequence>MIMLARVSMHSLLLRGLDPNGFLPRKKLLGIRQSHDPSVFPWTLDWEIYTAAIMTDTAARDLFIGSVKKYAAAGTSNQPFGDWYETIDGRAEGFRARPVAGGHLDMLLRRIRVCRTAFLVL</sequence>
<dbReference type="EMBL" id="JAACJP010000001">
    <property type="protein sequence ID" value="KAF5388418.1"/>
    <property type="molecule type" value="Genomic_DNA"/>
</dbReference>
<reference evidence="2 3" key="1">
    <citation type="journal article" date="2020" name="ISME J.">
        <title>Uncovering the hidden diversity of litter-decomposition mechanisms in mushroom-forming fungi.</title>
        <authorList>
            <person name="Floudas D."/>
            <person name="Bentzer J."/>
            <person name="Ahren D."/>
            <person name="Johansson T."/>
            <person name="Persson P."/>
            <person name="Tunlid A."/>
        </authorList>
    </citation>
    <scope>NUCLEOTIDE SEQUENCE [LARGE SCALE GENOMIC DNA]</scope>
    <source>
        <strain evidence="2 3">CBS 661.87</strain>
    </source>
</reference>
<organism evidence="2 3">
    <name type="scientific">Tricholomella constricta</name>
    <dbReference type="NCBI Taxonomy" id="117010"/>
    <lineage>
        <taxon>Eukaryota</taxon>
        <taxon>Fungi</taxon>
        <taxon>Dikarya</taxon>
        <taxon>Basidiomycota</taxon>
        <taxon>Agaricomycotina</taxon>
        <taxon>Agaricomycetes</taxon>
        <taxon>Agaricomycetidae</taxon>
        <taxon>Agaricales</taxon>
        <taxon>Tricholomatineae</taxon>
        <taxon>Lyophyllaceae</taxon>
        <taxon>Tricholomella</taxon>
    </lineage>
</organism>
<accession>A0A8H5MC16</accession>
<name>A0A8H5MC16_9AGAR</name>
<dbReference type="AlphaFoldDB" id="A0A8H5MC16"/>
<dbReference type="InterPro" id="IPR052743">
    <property type="entry name" value="Glutaminase_GtaA"/>
</dbReference>
<dbReference type="Pfam" id="PF16335">
    <property type="entry name" value="GtaA_6_Hairpin"/>
    <property type="match status" value="1"/>
</dbReference>
<gene>
    <name evidence="2" type="ORF">D9615_000518</name>
</gene>
<feature type="domain" description="Glutaminase A central" evidence="1">
    <location>
        <begin position="44"/>
        <end position="105"/>
    </location>
</feature>
<dbReference type="PANTHER" id="PTHR31987:SF1">
    <property type="entry name" value="GLUTAMINASE A"/>
    <property type="match status" value="1"/>
</dbReference>
<keyword evidence="3" id="KW-1185">Reference proteome</keyword>
<evidence type="ECO:0000259" key="1">
    <source>
        <dbReference type="Pfam" id="PF16335"/>
    </source>
</evidence>
<dbReference type="InterPro" id="IPR032514">
    <property type="entry name" value="GtaA_central"/>
</dbReference>
<evidence type="ECO:0000313" key="2">
    <source>
        <dbReference type="EMBL" id="KAF5388418.1"/>
    </source>
</evidence>
<dbReference type="OrthoDB" id="3039099at2759"/>
<proteinExistence type="predicted"/>
<comment type="caution">
    <text evidence="2">The sequence shown here is derived from an EMBL/GenBank/DDBJ whole genome shotgun (WGS) entry which is preliminary data.</text>
</comment>
<protein>
    <recommendedName>
        <fullName evidence="1">Glutaminase A central domain-containing protein</fullName>
    </recommendedName>
</protein>
<dbReference type="Proteomes" id="UP000565441">
    <property type="component" value="Unassembled WGS sequence"/>
</dbReference>
<dbReference type="PANTHER" id="PTHR31987">
    <property type="entry name" value="GLUTAMINASE A-RELATED"/>
    <property type="match status" value="1"/>
</dbReference>